<evidence type="ECO:0000256" key="1">
    <source>
        <dbReference type="SAM" id="Phobius"/>
    </source>
</evidence>
<proteinExistence type="predicted"/>
<accession>A0A8E2E174</accession>
<keyword evidence="3" id="KW-1185">Reference proteome</keyword>
<dbReference type="Proteomes" id="UP000250266">
    <property type="component" value="Unassembled WGS sequence"/>
</dbReference>
<keyword evidence="1" id="KW-0472">Membrane</keyword>
<feature type="transmembrane region" description="Helical" evidence="1">
    <location>
        <begin position="393"/>
        <end position="415"/>
    </location>
</feature>
<name>A0A8E2E174_9PEZI</name>
<keyword evidence="1" id="KW-1133">Transmembrane helix</keyword>
<organism evidence="2 3">
    <name type="scientific">Lepidopterella palustris CBS 459.81</name>
    <dbReference type="NCBI Taxonomy" id="1314670"/>
    <lineage>
        <taxon>Eukaryota</taxon>
        <taxon>Fungi</taxon>
        <taxon>Dikarya</taxon>
        <taxon>Ascomycota</taxon>
        <taxon>Pezizomycotina</taxon>
        <taxon>Dothideomycetes</taxon>
        <taxon>Pleosporomycetidae</taxon>
        <taxon>Mytilinidiales</taxon>
        <taxon>Argynnaceae</taxon>
        <taxon>Lepidopterella</taxon>
    </lineage>
</organism>
<gene>
    <name evidence="2" type="ORF">K432DRAFT_308343</name>
</gene>
<sequence>MAGNIEFSRLEASFAKEQVVPRQNSVEMKDVQRHALPVDAEANDLDFEFDLDNSKYPLDGLKSVQDVFSAVQYQTHLSKENNFSTKTKIECFDASGKNAEWLTLDSQGMQDIIQMRWECGEAGKFTSCDFFCQYPRWNLQMQGAPLSLYMRHSVADNLTAYVISHKDGDFSIHALRQILSISANTASISDITISDPFDIAVILSTLSFEGSKYHVKRFQRFMWTQINKVDDHLAGLEKNDRTRLGELTKKLQIISQNADSHLANADVSLITANAIQQAHTRLHAAISSPLFLYHRANDSIEYVIKSMEKQKIWFLNYKNRKDSVMNLVYNLVTQQDAANNIILASSMKEDSTSMNAIAALTMVFLPGTFTATILGAGIFSVGANDKKIHVSTIWWIWVVISIPLTIIVAICWRWYKAVKEKTSVVAIPKKDIESAFVEQS</sequence>
<protein>
    <recommendedName>
        <fullName evidence="4">Mg2+ transporter protein</fullName>
    </recommendedName>
</protein>
<dbReference type="OrthoDB" id="2830640at2759"/>
<feature type="transmembrane region" description="Helical" evidence="1">
    <location>
        <begin position="356"/>
        <end position="381"/>
    </location>
</feature>
<dbReference type="Gene3D" id="1.20.58.340">
    <property type="entry name" value="Magnesium transport protein CorA, transmembrane region"/>
    <property type="match status" value="1"/>
</dbReference>
<evidence type="ECO:0008006" key="4">
    <source>
        <dbReference type="Google" id="ProtNLM"/>
    </source>
</evidence>
<reference evidence="2 3" key="1">
    <citation type="journal article" date="2016" name="Nat. Commun.">
        <title>Ectomycorrhizal ecology is imprinted in the genome of the dominant symbiotic fungus Cenococcum geophilum.</title>
        <authorList>
            <consortium name="DOE Joint Genome Institute"/>
            <person name="Peter M."/>
            <person name="Kohler A."/>
            <person name="Ohm R.A."/>
            <person name="Kuo A."/>
            <person name="Krutzmann J."/>
            <person name="Morin E."/>
            <person name="Arend M."/>
            <person name="Barry K.W."/>
            <person name="Binder M."/>
            <person name="Choi C."/>
            <person name="Clum A."/>
            <person name="Copeland A."/>
            <person name="Grisel N."/>
            <person name="Haridas S."/>
            <person name="Kipfer T."/>
            <person name="LaButti K."/>
            <person name="Lindquist E."/>
            <person name="Lipzen A."/>
            <person name="Maire R."/>
            <person name="Meier B."/>
            <person name="Mihaltcheva S."/>
            <person name="Molinier V."/>
            <person name="Murat C."/>
            <person name="Poggeler S."/>
            <person name="Quandt C.A."/>
            <person name="Sperisen C."/>
            <person name="Tritt A."/>
            <person name="Tisserant E."/>
            <person name="Crous P.W."/>
            <person name="Henrissat B."/>
            <person name="Nehls U."/>
            <person name="Egli S."/>
            <person name="Spatafora J.W."/>
            <person name="Grigoriev I.V."/>
            <person name="Martin F.M."/>
        </authorList>
    </citation>
    <scope>NUCLEOTIDE SEQUENCE [LARGE SCALE GENOMIC DNA]</scope>
    <source>
        <strain evidence="2 3">CBS 459.81</strain>
    </source>
</reference>
<dbReference type="AlphaFoldDB" id="A0A8E2E174"/>
<keyword evidence="1" id="KW-0812">Transmembrane</keyword>
<evidence type="ECO:0000313" key="3">
    <source>
        <dbReference type="Proteomes" id="UP000250266"/>
    </source>
</evidence>
<evidence type="ECO:0000313" key="2">
    <source>
        <dbReference type="EMBL" id="OCK75511.1"/>
    </source>
</evidence>
<dbReference type="EMBL" id="KV745308">
    <property type="protein sequence ID" value="OCK75511.1"/>
    <property type="molecule type" value="Genomic_DNA"/>
</dbReference>